<dbReference type="PANTHER" id="PTHR46992">
    <property type="entry name" value="GYF DOMAIN-CONTAINING PROTEIN"/>
    <property type="match status" value="1"/>
</dbReference>
<comment type="caution">
    <text evidence="2">The sequence shown here is derived from an EMBL/GenBank/DDBJ whole genome shotgun (WGS) entry which is preliminary data.</text>
</comment>
<protein>
    <submittedName>
        <fullName evidence="2">Uncharacterized protein</fullName>
    </submittedName>
</protein>
<reference evidence="2 3" key="1">
    <citation type="journal article" date="2020" name="Mol. Plant">
        <title>The Chromosome-Based Rubber Tree Genome Provides New Insights into Spurge Genome Evolution and Rubber Biosynthesis.</title>
        <authorList>
            <person name="Liu J."/>
            <person name="Shi C."/>
            <person name="Shi C.C."/>
            <person name="Li W."/>
            <person name="Zhang Q.J."/>
            <person name="Zhang Y."/>
            <person name="Li K."/>
            <person name="Lu H.F."/>
            <person name="Shi C."/>
            <person name="Zhu S.T."/>
            <person name="Xiao Z.Y."/>
            <person name="Nan H."/>
            <person name="Yue Y."/>
            <person name="Zhu X.G."/>
            <person name="Wu Y."/>
            <person name="Hong X.N."/>
            <person name="Fan G.Y."/>
            <person name="Tong Y."/>
            <person name="Zhang D."/>
            <person name="Mao C.L."/>
            <person name="Liu Y.L."/>
            <person name="Hao S.J."/>
            <person name="Liu W.Q."/>
            <person name="Lv M.Q."/>
            <person name="Zhang H.B."/>
            <person name="Liu Y."/>
            <person name="Hu-Tang G.R."/>
            <person name="Wang J.P."/>
            <person name="Wang J.H."/>
            <person name="Sun Y.H."/>
            <person name="Ni S.B."/>
            <person name="Chen W.B."/>
            <person name="Zhang X.C."/>
            <person name="Jiao Y.N."/>
            <person name="Eichler E.E."/>
            <person name="Li G.H."/>
            <person name="Liu X."/>
            <person name="Gao L.Z."/>
        </authorList>
    </citation>
    <scope>NUCLEOTIDE SEQUENCE [LARGE SCALE GENOMIC DNA]</scope>
    <source>
        <strain evidence="3">cv. GT1</strain>
        <tissue evidence="2">Leaf</tissue>
    </source>
</reference>
<evidence type="ECO:0000313" key="3">
    <source>
        <dbReference type="Proteomes" id="UP000467840"/>
    </source>
</evidence>
<dbReference type="AlphaFoldDB" id="A0A6A6KVF4"/>
<feature type="region of interest" description="Disordered" evidence="1">
    <location>
        <begin position="201"/>
        <end position="313"/>
    </location>
</feature>
<gene>
    <name evidence="2" type="ORF">GH714_029992</name>
</gene>
<dbReference type="Proteomes" id="UP000467840">
    <property type="component" value="Chromosome 13"/>
</dbReference>
<name>A0A6A6KVF4_HEVBR</name>
<accession>A0A6A6KVF4</accession>
<dbReference type="PANTHER" id="PTHR46992:SF4">
    <property type="entry name" value="GYF DOMAIN-CONTAINING PROTEIN"/>
    <property type="match status" value="1"/>
</dbReference>
<organism evidence="2 3">
    <name type="scientific">Hevea brasiliensis</name>
    <name type="common">Para rubber tree</name>
    <name type="synonym">Siphonia brasiliensis</name>
    <dbReference type="NCBI Taxonomy" id="3981"/>
    <lineage>
        <taxon>Eukaryota</taxon>
        <taxon>Viridiplantae</taxon>
        <taxon>Streptophyta</taxon>
        <taxon>Embryophyta</taxon>
        <taxon>Tracheophyta</taxon>
        <taxon>Spermatophyta</taxon>
        <taxon>Magnoliopsida</taxon>
        <taxon>eudicotyledons</taxon>
        <taxon>Gunneridae</taxon>
        <taxon>Pentapetalae</taxon>
        <taxon>rosids</taxon>
        <taxon>fabids</taxon>
        <taxon>Malpighiales</taxon>
        <taxon>Euphorbiaceae</taxon>
        <taxon>Crotonoideae</taxon>
        <taxon>Micrandreae</taxon>
        <taxon>Hevea</taxon>
    </lineage>
</organism>
<evidence type="ECO:0000256" key="1">
    <source>
        <dbReference type="SAM" id="MobiDB-lite"/>
    </source>
</evidence>
<dbReference type="EMBL" id="JAAGAX010000014">
    <property type="protein sequence ID" value="KAF2292941.1"/>
    <property type="molecule type" value="Genomic_DNA"/>
</dbReference>
<sequence length="334" mass="35258">MSFEKRSPSGIYSGSSSSDHPFAVVSDREASLNNSFAIGSYGSNAGEPAEVSSAGEQVSSMGSTEKLLFRSESGATCEGLLSLLGVSETSQAVLADSNFIDNSSINKEYLEVEGRKYGSKALGMAKSSVTEINDGIADQARLVTMDRGEFSKFLKFFPGGNAGFYDDKVGQQNSFAEDINLNRVPVLSKGQENMLLRRPPVSIASSSQERLSDLVSDTVVRGKSSSGVEGGNPVGHGIDSTASGKDVPFRRTSSCGDADVSEPSFIDMLKSNAKKTTAPEVHMTGAGSESSDGTQGGRSGKKKGKKGRQIDPALLGFKVTSNRIMMGEIQRIDD</sequence>
<keyword evidence="3" id="KW-1185">Reference proteome</keyword>
<feature type="compositionally biased region" description="Low complexity" evidence="1">
    <location>
        <begin position="8"/>
        <end position="18"/>
    </location>
</feature>
<evidence type="ECO:0000313" key="2">
    <source>
        <dbReference type="EMBL" id="KAF2292941.1"/>
    </source>
</evidence>
<feature type="region of interest" description="Disordered" evidence="1">
    <location>
        <begin position="1"/>
        <end position="21"/>
    </location>
</feature>
<proteinExistence type="predicted"/>